<evidence type="ECO:0000256" key="4">
    <source>
        <dbReference type="ARBA" id="ARBA00022840"/>
    </source>
</evidence>
<dbReference type="PANTHER" id="PTHR11042:SF189">
    <property type="entry name" value="PROTEIN KINASE DOMAIN-CONTAINING PROTEIN"/>
    <property type="match status" value="1"/>
</dbReference>
<dbReference type="EMBL" id="HBIS01002328">
    <property type="protein sequence ID" value="CAE0608256.1"/>
    <property type="molecule type" value="Transcribed_RNA"/>
</dbReference>
<proteinExistence type="inferred from homology"/>
<name>A0A7S3UCJ8_9CHLO</name>
<organism evidence="8">
    <name type="scientific">Picocystis salinarum</name>
    <dbReference type="NCBI Taxonomy" id="88271"/>
    <lineage>
        <taxon>Eukaryota</taxon>
        <taxon>Viridiplantae</taxon>
        <taxon>Chlorophyta</taxon>
        <taxon>Picocystophyceae</taxon>
        <taxon>Picocystales</taxon>
        <taxon>Picocystaceae</taxon>
        <taxon>Picocystis</taxon>
    </lineage>
</organism>
<sequence length="420" mass="46969">MEEEAKGRRGEVANHYVQVVRDNPLLEEVGAGCVPKRKATDERTRQPTQQGGEKGQPSPCSVMDVLRMSPGIQINRANRKSWERSPSAADEDMEEEPTTPTEETTSWNAYATPSGSQTNECPQTPQRSRRTPMRTGSLSDTKILATTAVKLARQDSSVFPEAFRFDDHFHYVGIVGKSQTSEVYAAMHKEDGTLYAVKKSLHEFKGYADRKRWLREVECVERLPAHPHIVTYYRGWQQDMRFYIQMEYCQGGSLRNVLDHLQGSMLLEEDIWTVGYQVASGLAFIHDNGVLHLDIKPDNIFISAEGTYKIGDFGIAINNASEDWEEGDGAYLAPELLNDSAEPTTAADMYSLGAMLYECATGDPLPRSCLEREKVTTKVQLPGRSEALSGLLQYLLASAPQDRPTASELIEVINQLYHQG</sequence>
<dbReference type="Pfam" id="PF00069">
    <property type="entry name" value="Pkinase"/>
    <property type="match status" value="1"/>
</dbReference>
<dbReference type="Gene3D" id="3.30.200.20">
    <property type="entry name" value="Phosphorylase Kinase, domain 1"/>
    <property type="match status" value="1"/>
</dbReference>
<evidence type="ECO:0000259" key="7">
    <source>
        <dbReference type="PROSITE" id="PS50011"/>
    </source>
</evidence>
<feature type="domain" description="Protein kinase" evidence="7">
    <location>
        <begin position="169"/>
        <end position="417"/>
    </location>
</feature>
<evidence type="ECO:0000256" key="6">
    <source>
        <dbReference type="SAM" id="MobiDB-lite"/>
    </source>
</evidence>
<comment type="similarity">
    <text evidence="5">Belongs to the protein kinase superfamily. Ser/Thr protein kinase family. GCN2 subfamily.</text>
</comment>
<evidence type="ECO:0000313" key="8">
    <source>
        <dbReference type="EMBL" id="CAE0608256.1"/>
    </source>
</evidence>
<dbReference type="InterPro" id="IPR008271">
    <property type="entry name" value="Ser/Thr_kinase_AS"/>
</dbReference>
<dbReference type="SMART" id="SM00220">
    <property type="entry name" value="S_TKc"/>
    <property type="match status" value="1"/>
</dbReference>
<reference evidence="8" key="1">
    <citation type="submission" date="2021-01" db="EMBL/GenBank/DDBJ databases">
        <authorList>
            <person name="Corre E."/>
            <person name="Pelletier E."/>
            <person name="Niang G."/>
            <person name="Scheremetjew M."/>
            <person name="Finn R."/>
            <person name="Kale V."/>
            <person name="Holt S."/>
            <person name="Cochrane G."/>
            <person name="Meng A."/>
            <person name="Brown T."/>
            <person name="Cohen L."/>
        </authorList>
    </citation>
    <scope>NUCLEOTIDE SEQUENCE</scope>
    <source>
        <strain evidence="8">CCMP1897</strain>
    </source>
</reference>
<keyword evidence="3" id="KW-0418">Kinase</keyword>
<feature type="region of interest" description="Disordered" evidence="6">
    <location>
        <begin position="23"/>
        <end position="137"/>
    </location>
</feature>
<dbReference type="PANTHER" id="PTHR11042">
    <property type="entry name" value="EUKARYOTIC TRANSLATION INITIATION FACTOR 2-ALPHA KINASE EIF2-ALPHA KINASE -RELATED"/>
    <property type="match status" value="1"/>
</dbReference>
<dbReference type="GO" id="GO:0005524">
    <property type="term" value="F:ATP binding"/>
    <property type="evidence" value="ECO:0007669"/>
    <property type="project" value="UniProtKB-KW"/>
</dbReference>
<keyword evidence="4" id="KW-0067">ATP-binding</keyword>
<evidence type="ECO:0000256" key="2">
    <source>
        <dbReference type="ARBA" id="ARBA00022741"/>
    </source>
</evidence>
<keyword evidence="2" id="KW-0547">Nucleotide-binding</keyword>
<feature type="compositionally biased region" description="Polar residues" evidence="6">
    <location>
        <begin position="106"/>
        <end position="126"/>
    </location>
</feature>
<accession>A0A7S3UCJ8</accession>
<dbReference type="GO" id="GO:0004672">
    <property type="term" value="F:protein kinase activity"/>
    <property type="evidence" value="ECO:0007669"/>
    <property type="project" value="InterPro"/>
</dbReference>
<dbReference type="GO" id="GO:0005737">
    <property type="term" value="C:cytoplasm"/>
    <property type="evidence" value="ECO:0007669"/>
    <property type="project" value="TreeGrafter"/>
</dbReference>
<evidence type="ECO:0000256" key="5">
    <source>
        <dbReference type="ARBA" id="ARBA00037982"/>
    </source>
</evidence>
<dbReference type="InterPro" id="IPR050339">
    <property type="entry name" value="CC_SR_Kinase"/>
</dbReference>
<evidence type="ECO:0000256" key="3">
    <source>
        <dbReference type="ARBA" id="ARBA00022777"/>
    </source>
</evidence>
<gene>
    <name evidence="8" type="ORF">PSAL00342_LOCUS2073</name>
</gene>
<dbReference type="PROSITE" id="PS50011">
    <property type="entry name" value="PROTEIN_KINASE_DOM"/>
    <property type="match status" value="1"/>
</dbReference>
<dbReference type="GO" id="GO:0005634">
    <property type="term" value="C:nucleus"/>
    <property type="evidence" value="ECO:0007669"/>
    <property type="project" value="TreeGrafter"/>
</dbReference>
<dbReference type="PROSITE" id="PS00108">
    <property type="entry name" value="PROTEIN_KINASE_ST"/>
    <property type="match status" value="1"/>
</dbReference>
<dbReference type="InterPro" id="IPR011009">
    <property type="entry name" value="Kinase-like_dom_sf"/>
</dbReference>
<evidence type="ECO:0000256" key="1">
    <source>
        <dbReference type="ARBA" id="ARBA00022679"/>
    </source>
</evidence>
<dbReference type="InterPro" id="IPR000719">
    <property type="entry name" value="Prot_kinase_dom"/>
</dbReference>
<dbReference type="AlphaFoldDB" id="A0A7S3UCJ8"/>
<keyword evidence="1" id="KW-0808">Transferase</keyword>
<protein>
    <recommendedName>
        <fullName evidence="7">Protein kinase domain-containing protein</fullName>
    </recommendedName>
</protein>
<dbReference type="SUPFAM" id="SSF56112">
    <property type="entry name" value="Protein kinase-like (PK-like)"/>
    <property type="match status" value="1"/>
</dbReference>
<dbReference type="Gene3D" id="1.10.510.10">
    <property type="entry name" value="Transferase(Phosphotransferase) domain 1"/>
    <property type="match status" value="1"/>
</dbReference>